<dbReference type="GO" id="GO:0046872">
    <property type="term" value="F:metal ion binding"/>
    <property type="evidence" value="ECO:0007669"/>
    <property type="project" value="UniProtKB-KW"/>
</dbReference>
<evidence type="ECO:0000256" key="6">
    <source>
        <dbReference type="ARBA" id="ARBA00023004"/>
    </source>
</evidence>
<dbReference type="PANTHER" id="PTHR30333:SF1">
    <property type="entry name" value="CYTOCHROME C-TYPE PROTEIN NAPC"/>
    <property type="match status" value="1"/>
</dbReference>
<dbReference type="AlphaFoldDB" id="A0A0C1TTM3"/>
<keyword evidence="8" id="KW-0732">Signal</keyword>
<evidence type="ECO:0000256" key="4">
    <source>
        <dbReference type="ARBA" id="ARBA00022723"/>
    </source>
</evidence>
<gene>
    <name evidence="9" type="ORF">SE37_02820</name>
</gene>
<dbReference type="GO" id="GO:0009055">
    <property type="term" value="F:electron transfer activity"/>
    <property type="evidence" value="ECO:0007669"/>
    <property type="project" value="TreeGrafter"/>
</dbReference>
<keyword evidence="4" id="KW-0479">Metal-binding</keyword>
<dbReference type="GO" id="GO:0009061">
    <property type="term" value="P:anaerobic respiration"/>
    <property type="evidence" value="ECO:0007669"/>
    <property type="project" value="TreeGrafter"/>
</dbReference>
<comment type="subcellular location">
    <subcellularLocation>
        <location evidence="1">Membrane</location>
    </subcellularLocation>
</comment>
<evidence type="ECO:0000313" key="10">
    <source>
        <dbReference type="Proteomes" id="UP000031433"/>
    </source>
</evidence>
<dbReference type="Gene3D" id="1.10.1130.10">
    <property type="entry name" value="Flavocytochrome C3, Chain A"/>
    <property type="match status" value="1"/>
</dbReference>
<dbReference type="SUPFAM" id="SSF48695">
    <property type="entry name" value="Multiheme cytochromes"/>
    <property type="match status" value="2"/>
</dbReference>
<sequence>MKKGMKVSLSVAAAALLMSAPAAFAFHSGGVAECEGCHTMHNSLGGQVMNGATAQFTTGPMLLQGATQSSSCLNCHQKAGDTGPSSYHISTAESDMPAGTAPLQMTPGGDFGWLKKTYTWNVRGLNTSEGERKGHNVVAGDYNYVADATLTTAPGGTYPANQLHCSSCHDPHGKYRRFVDGSIATTGLPIKNSGSYNSSADPTAWGAVGAYRILGGTGYQPKSLSGSYAFANQVPAAVAPSTYNRTEATNQTRVAYGQGMSEWCANCHTDIHNSSYPTNLRHPAGNGAKFGATIAGLYNSYKKSGDLTGTQASAYLSLAPFEEGTADYTVLKAHAQINDSVLTGADATSNVNCLSCHRAHASGFDSMTRFNLAYEFTTIADASGNSVYGTGDPSASSSLQGRTVNEMTAAYYGRTADKFAPYQRALCNKCHAKD</sequence>
<dbReference type="RefSeq" id="WP_039648128.1">
    <property type="nucleotide sequence ID" value="NZ_JXBL01000001.1"/>
</dbReference>
<evidence type="ECO:0000313" key="9">
    <source>
        <dbReference type="EMBL" id="KIE44124.1"/>
    </source>
</evidence>
<dbReference type="InterPro" id="IPR036280">
    <property type="entry name" value="Multihaem_cyt_sf"/>
</dbReference>
<evidence type="ECO:0000256" key="2">
    <source>
        <dbReference type="ARBA" id="ARBA00022448"/>
    </source>
</evidence>
<evidence type="ECO:0000256" key="5">
    <source>
        <dbReference type="ARBA" id="ARBA00022982"/>
    </source>
</evidence>
<organism evidence="9 10">
    <name type="scientific">Geobacter soli</name>
    <dbReference type="NCBI Taxonomy" id="1510391"/>
    <lineage>
        <taxon>Bacteria</taxon>
        <taxon>Pseudomonadati</taxon>
        <taxon>Thermodesulfobacteriota</taxon>
        <taxon>Desulfuromonadia</taxon>
        <taxon>Geobacterales</taxon>
        <taxon>Geobacteraceae</taxon>
        <taxon>Geobacter</taxon>
    </lineage>
</organism>
<dbReference type="GO" id="GO:0016020">
    <property type="term" value="C:membrane"/>
    <property type="evidence" value="ECO:0007669"/>
    <property type="project" value="UniProtKB-SubCell"/>
</dbReference>
<evidence type="ECO:0000256" key="1">
    <source>
        <dbReference type="ARBA" id="ARBA00004370"/>
    </source>
</evidence>
<name>A0A0C1TTM3_9BACT</name>
<keyword evidence="3" id="KW-0349">Heme</keyword>
<feature type="signal peptide" evidence="8">
    <location>
        <begin position="1"/>
        <end position="25"/>
    </location>
</feature>
<proteinExistence type="predicted"/>
<keyword evidence="10" id="KW-1185">Reference proteome</keyword>
<dbReference type="CDD" id="cd21555">
    <property type="entry name" value="OmcS-like"/>
    <property type="match status" value="1"/>
</dbReference>
<keyword evidence="2" id="KW-0813">Transport</keyword>
<dbReference type="PANTHER" id="PTHR30333">
    <property type="entry name" value="CYTOCHROME C-TYPE PROTEIN"/>
    <property type="match status" value="1"/>
</dbReference>
<protein>
    <submittedName>
        <fullName evidence="9">Cytochrome C</fullName>
    </submittedName>
</protein>
<dbReference type="Proteomes" id="UP000031433">
    <property type="component" value="Unassembled WGS sequence"/>
</dbReference>
<reference evidence="9 10" key="1">
    <citation type="submission" date="2015-01" db="EMBL/GenBank/DDBJ databases">
        <title>Genome sequence of the anaerobic bacterium Geobacter soli GSS01, a dissimilatory Fe(III) reducer from soil.</title>
        <authorList>
            <person name="Yang G."/>
            <person name="Zhou S."/>
        </authorList>
    </citation>
    <scope>NUCLEOTIDE SEQUENCE [LARGE SCALE GENOMIC DNA]</scope>
    <source>
        <strain evidence="9 10">GSS01</strain>
    </source>
</reference>
<keyword evidence="6" id="KW-0408">Iron</keyword>
<comment type="caution">
    <text evidence="9">The sequence shown here is derived from an EMBL/GenBank/DDBJ whole genome shotgun (WGS) entry which is preliminary data.</text>
</comment>
<dbReference type="SMR" id="A0A0C1TTM3"/>
<evidence type="ECO:0000256" key="3">
    <source>
        <dbReference type="ARBA" id="ARBA00022617"/>
    </source>
</evidence>
<dbReference type="InterPro" id="IPR051174">
    <property type="entry name" value="Cytochrome_c-type_ET"/>
</dbReference>
<dbReference type="EMBL" id="JXBL01000001">
    <property type="protein sequence ID" value="KIE44124.1"/>
    <property type="molecule type" value="Genomic_DNA"/>
</dbReference>
<evidence type="ECO:0000256" key="7">
    <source>
        <dbReference type="ARBA" id="ARBA00023136"/>
    </source>
</evidence>
<keyword evidence="5" id="KW-0249">Electron transport</keyword>
<evidence type="ECO:0000256" key="8">
    <source>
        <dbReference type="SAM" id="SignalP"/>
    </source>
</evidence>
<accession>A0A0C1TTM3</accession>
<keyword evidence="7" id="KW-0472">Membrane</keyword>
<feature type="chain" id="PRO_5002157248" evidence="8">
    <location>
        <begin position="26"/>
        <end position="434"/>
    </location>
</feature>